<dbReference type="PROSITE" id="PS51192">
    <property type="entry name" value="HELICASE_ATP_BIND_1"/>
    <property type="match status" value="1"/>
</dbReference>
<dbReference type="Pfam" id="PF04313">
    <property type="entry name" value="HSDR_N"/>
    <property type="match status" value="1"/>
</dbReference>
<dbReference type="GO" id="GO:0003677">
    <property type="term" value="F:DNA binding"/>
    <property type="evidence" value="ECO:0007669"/>
    <property type="project" value="UniProtKB-KW"/>
</dbReference>
<dbReference type="AlphaFoldDB" id="A0A6G4R2J1"/>
<comment type="caution">
    <text evidence="12">The sequence shown here is derived from an EMBL/GenBank/DDBJ whole genome shotgun (WGS) entry which is preliminary data.</text>
</comment>
<evidence type="ECO:0000256" key="4">
    <source>
        <dbReference type="ARBA" id="ARBA00022741"/>
    </source>
</evidence>
<evidence type="ECO:0000256" key="2">
    <source>
        <dbReference type="ARBA" id="ARBA00008598"/>
    </source>
</evidence>
<dbReference type="InterPro" id="IPR014001">
    <property type="entry name" value="Helicase_ATP-bd"/>
</dbReference>
<dbReference type="RefSeq" id="WP_165261846.1">
    <property type="nucleotide sequence ID" value="NZ_JAAKGT010000012.1"/>
</dbReference>
<dbReference type="GO" id="GO:0005524">
    <property type="term" value="F:ATP binding"/>
    <property type="evidence" value="ECO:0007669"/>
    <property type="project" value="UniProtKB-KW"/>
</dbReference>
<keyword evidence="6 12" id="KW-0255">Endonuclease</keyword>
<comment type="similarity">
    <text evidence="2 10">Belongs to the HsdR family.</text>
</comment>
<name>A0A6G4R2J1_9CAUL</name>
<dbReference type="Pfam" id="PF11867">
    <property type="entry name" value="T1RH-like_C"/>
    <property type="match status" value="1"/>
</dbReference>
<dbReference type="EMBL" id="JAAKGT010000012">
    <property type="protein sequence ID" value="NGM51919.1"/>
    <property type="molecule type" value="Genomic_DNA"/>
</dbReference>
<dbReference type="CDD" id="cd18800">
    <property type="entry name" value="SF2_C_EcoR124I-like"/>
    <property type="match status" value="1"/>
</dbReference>
<accession>A0A6G4R2J1</accession>
<dbReference type="Pfam" id="PF22679">
    <property type="entry name" value="T1R_D3-like"/>
    <property type="match status" value="1"/>
</dbReference>
<evidence type="ECO:0000256" key="1">
    <source>
        <dbReference type="ARBA" id="ARBA00000851"/>
    </source>
</evidence>
<dbReference type="PANTHER" id="PTHR30195:SF15">
    <property type="entry name" value="TYPE I RESTRICTION ENZYME HINDI ENDONUCLEASE SUBUNIT"/>
    <property type="match status" value="1"/>
</dbReference>
<dbReference type="SMART" id="SM00487">
    <property type="entry name" value="DEXDc"/>
    <property type="match status" value="1"/>
</dbReference>
<evidence type="ECO:0000256" key="8">
    <source>
        <dbReference type="ARBA" id="ARBA00022840"/>
    </source>
</evidence>
<feature type="domain" description="Helicase ATP-binding" evidence="11">
    <location>
        <begin position="288"/>
        <end position="436"/>
    </location>
</feature>
<evidence type="ECO:0000259" key="11">
    <source>
        <dbReference type="PROSITE" id="PS51192"/>
    </source>
</evidence>
<dbReference type="Gene3D" id="3.90.1570.50">
    <property type="match status" value="1"/>
</dbReference>
<keyword evidence="5 10" id="KW-0680">Restriction system</keyword>
<dbReference type="CDD" id="cd22332">
    <property type="entry name" value="HsdR_N"/>
    <property type="match status" value="1"/>
</dbReference>
<keyword evidence="9 10" id="KW-0238">DNA-binding</keyword>
<dbReference type="InterPro" id="IPR027417">
    <property type="entry name" value="P-loop_NTPase"/>
</dbReference>
<keyword evidence="8 10" id="KW-0067">ATP-binding</keyword>
<dbReference type="EC" id="3.1.21.3" evidence="10"/>
<dbReference type="InterPro" id="IPR055180">
    <property type="entry name" value="HsdR_RecA-like_helicase_dom_2"/>
</dbReference>
<protein>
    <recommendedName>
        <fullName evidence="10">Type I restriction enzyme endonuclease subunit</fullName>
        <shortName evidence="10">R protein</shortName>
        <ecNumber evidence="10">3.1.21.3</ecNumber>
    </recommendedName>
</protein>
<evidence type="ECO:0000313" key="12">
    <source>
        <dbReference type="EMBL" id="NGM51919.1"/>
    </source>
</evidence>
<dbReference type="CDD" id="cd18030">
    <property type="entry name" value="DEXHc_RE_I_HsdR"/>
    <property type="match status" value="1"/>
</dbReference>
<proteinExistence type="inferred from homology"/>
<evidence type="ECO:0000256" key="5">
    <source>
        <dbReference type="ARBA" id="ARBA00022747"/>
    </source>
</evidence>
<dbReference type="SUPFAM" id="SSF52540">
    <property type="entry name" value="P-loop containing nucleoside triphosphate hydrolases"/>
    <property type="match status" value="2"/>
</dbReference>
<comment type="catalytic activity">
    <reaction evidence="1 10">
        <text>Endonucleolytic cleavage of DNA to give random double-stranded fragments with terminal 5'-phosphates, ATP is simultaneously hydrolyzed.</text>
        <dbReference type="EC" id="3.1.21.3"/>
    </reaction>
</comment>
<dbReference type="GO" id="GO:0009035">
    <property type="term" value="F:type I site-specific deoxyribonuclease activity"/>
    <property type="evidence" value="ECO:0007669"/>
    <property type="project" value="UniProtKB-EC"/>
</dbReference>
<evidence type="ECO:0000256" key="3">
    <source>
        <dbReference type="ARBA" id="ARBA00022722"/>
    </source>
</evidence>
<comment type="subunit">
    <text evidence="10">The type I restriction/modification system is composed of three polypeptides R, M and S.</text>
</comment>
<dbReference type="PANTHER" id="PTHR30195">
    <property type="entry name" value="TYPE I SITE-SPECIFIC DEOXYRIBONUCLEASE PROTEIN SUBUNIT M AND R"/>
    <property type="match status" value="1"/>
</dbReference>
<dbReference type="InterPro" id="IPR021810">
    <property type="entry name" value="T1RH-like_C"/>
</dbReference>
<dbReference type="InterPro" id="IPR007409">
    <property type="entry name" value="Restrct_endonuc_type1_HsdR_N"/>
</dbReference>
<keyword evidence="4 10" id="KW-0547">Nucleotide-binding</keyword>
<dbReference type="GO" id="GO:0009307">
    <property type="term" value="P:DNA restriction-modification system"/>
    <property type="evidence" value="ECO:0007669"/>
    <property type="project" value="UniProtKB-KW"/>
</dbReference>
<evidence type="ECO:0000256" key="6">
    <source>
        <dbReference type="ARBA" id="ARBA00022759"/>
    </source>
</evidence>
<dbReference type="Gene3D" id="3.40.50.300">
    <property type="entry name" value="P-loop containing nucleotide triphosphate hydrolases"/>
    <property type="match status" value="2"/>
</dbReference>
<organism evidence="12">
    <name type="scientific">Caulobacter sp. 602-2</name>
    <dbReference type="NCBI Taxonomy" id="2710887"/>
    <lineage>
        <taxon>Bacteria</taxon>
        <taxon>Pseudomonadati</taxon>
        <taxon>Pseudomonadota</taxon>
        <taxon>Alphaproteobacteria</taxon>
        <taxon>Caulobacterales</taxon>
        <taxon>Caulobacteraceae</taxon>
        <taxon>Caulobacter</taxon>
    </lineage>
</organism>
<dbReference type="Pfam" id="PF18766">
    <property type="entry name" value="SWI2_SNF2"/>
    <property type="match status" value="1"/>
</dbReference>
<reference evidence="12" key="1">
    <citation type="submission" date="2020-02" db="EMBL/GenBank/DDBJ databases">
        <authorList>
            <person name="Gao J."/>
            <person name="Sun J."/>
        </authorList>
    </citation>
    <scope>NUCLEOTIDE SEQUENCE</scope>
    <source>
        <strain evidence="12">602-2</strain>
    </source>
</reference>
<dbReference type="InterPro" id="IPR040980">
    <property type="entry name" value="SWI2_SNF2"/>
</dbReference>
<evidence type="ECO:0000256" key="10">
    <source>
        <dbReference type="RuleBase" id="RU364115"/>
    </source>
</evidence>
<keyword evidence="3" id="KW-0540">Nuclease</keyword>
<dbReference type="NCBIfam" id="TIGR00348">
    <property type="entry name" value="hsdR"/>
    <property type="match status" value="1"/>
</dbReference>
<evidence type="ECO:0000256" key="7">
    <source>
        <dbReference type="ARBA" id="ARBA00022801"/>
    </source>
</evidence>
<dbReference type="InterPro" id="IPR004473">
    <property type="entry name" value="Restrct_endonuc_typeI_HsdR"/>
</dbReference>
<keyword evidence="7 10" id="KW-0378">Hydrolase</keyword>
<comment type="function">
    <text evidence="10">Subunit R is required for both nuclease and ATPase activities, but not for modification.</text>
</comment>
<sequence length="1057" mass="117288">MAPSLTGTIASEDGVIEQPALGLLQEVGWTHANLMSEQPGPSNPTGRTSFRQTWLPARLQAALAKLNPDLPAEALKLAEEALTKDRTGTLAPNANREVHGFLVDGVRVRVRKDNDKFEDLTVRVIDWKDPLANDFLVASQVWVEGVLHKRRPDTIGFVNGLPLLLAEWKAPTCPIADAYEKNLRDYRDTVPRLFDANGFVLLSNGLESVMGASHAPYEFYAPWMKLDEDGPEDSSLETMLRATCEPARFLDLIENFILFDEVPGGLRKIIGKYHQVLGVNRAIQAVEDIADNQGKLGVFWHTQGSGKSLSMVMFAEKVLRRLGGNYTFVIVTDRTELDDQIAGQFASSGALTKNIDQAQAGSRNHLKTLLAGNERYVFTLIQKFSTAEREPMPVLSDRSDIIVITDEAHRSQYDQLAANMRTALPNAAFIGFTGTPLIQGADSKTSEVFGGYVSKYDFAQSVRDGATVPLYYEARKPELQMDAGALREELDDLLEAAMLDEEQEKKLQRQFARQYTLITAPDRLDKVADDVALHFAQRGYRGKAMFVAIDKATAVAMHDRVKASVARRIAEDEVKLKTAHEAEGAAIVDRLQWLRELDMAVVVSQGQNEIDDLKKKGLDILPHRERMQKEDLEAKFKDKDDPLRLVFVCAMWITGFDVPSIGTVYLDKPMKNHTLMQTIARANRRAEGKTSGVIVDYVGVFNNLQKALAVYAGGRSGEDGREPIEGKEALIGALEEALRAARAFAEPLGVDADAIGGASQKSFDRLKLISGAVETLVAPDDRRREFLRLTAAVTNAYKAILPDERAAPFMKPVAVLHTLSDAVKAKLGPIDISAISDRIAEIIDERLEGVAILTPIVEGDTPEGRVDLSGIDFEALAQLFEQSPRVTVERMREEAEEQVQSMAQANPTRIPLVERLEKLIAEYNSGAIDPERFFEALQTLIAGLNQEQQRAAREELSEEELAIFDLLTTPEPKLTKTQEAEVKAVARRLLVRLDELVKAVNWTGNQQSRGAVWSEIRVKLNDLPEEPYPQDLWDAKVHQVWDFVLTRYSAAQGSHAN</sequence>
<evidence type="ECO:0000256" key="9">
    <source>
        <dbReference type="ARBA" id="ARBA00023125"/>
    </source>
</evidence>
<dbReference type="InterPro" id="IPR051268">
    <property type="entry name" value="Type-I_R_enzyme_R_subunit"/>
</dbReference>
<gene>
    <name evidence="12" type="ORF">G5B46_20095</name>
</gene>